<proteinExistence type="predicted"/>
<comment type="caution">
    <text evidence="2">The sequence shown here is derived from an EMBL/GenBank/DDBJ whole genome shotgun (WGS) entry which is preliminary data.</text>
</comment>
<feature type="transmembrane region" description="Helical" evidence="1">
    <location>
        <begin position="89"/>
        <end position="107"/>
    </location>
</feature>
<protein>
    <submittedName>
        <fullName evidence="2">Uncharacterized protein</fullName>
    </submittedName>
</protein>
<dbReference type="Proteomes" id="UP000734854">
    <property type="component" value="Unassembled WGS sequence"/>
</dbReference>
<keyword evidence="1" id="KW-0472">Membrane</keyword>
<organism evidence="2 3">
    <name type="scientific">Zingiber officinale</name>
    <name type="common">Ginger</name>
    <name type="synonym">Amomum zingiber</name>
    <dbReference type="NCBI Taxonomy" id="94328"/>
    <lineage>
        <taxon>Eukaryota</taxon>
        <taxon>Viridiplantae</taxon>
        <taxon>Streptophyta</taxon>
        <taxon>Embryophyta</taxon>
        <taxon>Tracheophyta</taxon>
        <taxon>Spermatophyta</taxon>
        <taxon>Magnoliopsida</taxon>
        <taxon>Liliopsida</taxon>
        <taxon>Zingiberales</taxon>
        <taxon>Zingiberaceae</taxon>
        <taxon>Zingiber</taxon>
    </lineage>
</organism>
<sequence>MSKACGLSSSSSNASRPISRLRRCVQAHAMHTNALWWCSGGGGDGSSRCSDDGKRCPDCVGFSITSGGPDAFHSSVKSVWSVSSRLTEYLLTLIVAGTVNLAYSFWFEGNPRATLQYLTCATVIFRCDTVLLFGPIGIELLLRCLLDNTQGGTGGMGRRGLRRPILLCLYRHRRLTLRIECYRRSLSCWNNTLKLLAESGGDALLWWEGAELSIDMNTLSWDEFREVFYVKYFIAYMKRPPPMQTTTGEKNHSDRHKGLRSSNFTSMPPLTLKKNPYGVPVYINRKKDGWRWLYIILFGSLLISLGCSFMMFLASYNNYPGAYALKALHQSDPDATPKPTTEEVTHDCEIVLEEGALVVVLQLLDGEDRAATTEETRDGASMLKEAASVVRRRRRWLFFYCSMGKRGAMPSGATGGQVP</sequence>
<feature type="transmembrane region" description="Helical" evidence="1">
    <location>
        <begin position="292"/>
        <end position="316"/>
    </location>
</feature>
<keyword evidence="1" id="KW-1133">Transmembrane helix</keyword>
<keyword evidence="1" id="KW-0812">Transmembrane</keyword>
<dbReference type="EMBL" id="JACMSC010000008">
    <property type="protein sequence ID" value="KAG6510153.1"/>
    <property type="molecule type" value="Genomic_DNA"/>
</dbReference>
<dbReference type="AlphaFoldDB" id="A0A8J5GMP2"/>
<evidence type="ECO:0000313" key="2">
    <source>
        <dbReference type="EMBL" id="KAG6510153.1"/>
    </source>
</evidence>
<accession>A0A8J5GMP2</accession>
<keyword evidence="3" id="KW-1185">Reference proteome</keyword>
<dbReference type="UniPathway" id="UPA00378"/>
<evidence type="ECO:0000313" key="3">
    <source>
        <dbReference type="Proteomes" id="UP000734854"/>
    </source>
</evidence>
<name>A0A8J5GMP2_ZINOF</name>
<evidence type="ECO:0000256" key="1">
    <source>
        <dbReference type="SAM" id="Phobius"/>
    </source>
</evidence>
<gene>
    <name evidence="2" type="ORF">ZIOFF_028162</name>
</gene>
<reference evidence="2 3" key="1">
    <citation type="submission" date="2020-08" db="EMBL/GenBank/DDBJ databases">
        <title>Plant Genome Project.</title>
        <authorList>
            <person name="Zhang R.-G."/>
        </authorList>
    </citation>
    <scope>NUCLEOTIDE SEQUENCE [LARGE SCALE GENOMIC DNA]</scope>
    <source>
        <tissue evidence="2">Rhizome</tissue>
    </source>
</reference>